<evidence type="ECO:0000313" key="4">
    <source>
        <dbReference type="Proteomes" id="UP000187203"/>
    </source>
</evidence>
<feature type="compositionally biased region" description="Basic and acidic residues" evidence="1">
    <location>
        <begin position="29"/>
        <end position="38"/>
    </location>
</feature>
<dbReference type="Pfam" id="PF03108">
    <property type="entry name" value="DBD_Tnp_Mut"/>
    <property type="match status" value="1"/>
</dbReference>
<evidence type="ECO:0000259" key="2">
    <source>
        <dbReference type="Pfam" id="PF03108"/>
    </source>
</evidence>
<accession>A0A1R3JB60</accession>
<name>A0A1R3JB60_9ROSI</name>
<dbReference type="InterPro" id="IPR004332">
    <property type="entry name" value="Transposase_MuDR"/>
</dbReference>
<organism evidence="3 4">
    <name type="scientific">Corchorus olitorius</name>
    <dbReference type="NCBI Taxonomy" id="93759"/>
    <lineage>
        <taxon>Eukaryota</taxon>
        <taxon>Viridiplantae</taxon>
        <taxon>Streptophyta</taxon>
        <taxon>Embryophyta</taxon>
        <taxon>Tracheophyta</taxon>
        <taxon>Spermatophyta</taxon>
        <taxon>Magnoliopsida</taxon>
        <taxon>eudicotyledons</taxon>
        <taxon>Gunneridae</taxon>
        <taxon>Pentapetalae</taxon>
        <taxon>rosids</taxon>
        <taxon>malvids</taxon>
        <taxon>Malvales</taxon>
        <taxon>Malvaceae</taxon>
        <taxon>Grewioideae</taxon>
        <taxon>Apeibeae</taxon>
        <taxon>Corchorus</taxon>
    </lineage>
</organism>
<proteinExistence type="predicted"/>
<gene>
    <name evidence="3" type="ORF">COLO4_17928</name>
</gene>
<dbReference type="AlphaFoldDB" id="A0A1R3JB60"/>
<dbReference type="PANTHER" id="PTHR31973">
    <property type="entry name" value="POLYPROTEIN, PUTATIVE-RELATED"/>
    <property type="match status" value="1"/>
</dbReference>
<dbReference type="OrthoDB" id="1000443at2759"/>
<comment type="caution">
    <text evidence="3">The sequence shown here is derived from an EMBL/GenBank/DDBJ whole genome shotgun (WGS) entry which is preliminary data.</text>
</comment>
<sequence>MNQLENSEDGYGSGFGSLVESDEDSEHEDGERRKSRWSEFRERSDVKCRFEEGMVFVDNIAFKEAIRQYSIESRKEVRFLKNEPKRCTVKCNASKKCPWRIHASTSEVARGFQVKSIKSKHKCGRSFKNKMGLKRAILDELPKSEHRNCARHVFANWSGRKSGKTFEQAFWGIVKARTEREWLDRVAVLKLLDKDLAKELLAKQKHPKHWTRAFFWREVQV</sequence>
<dbReference type="EMBL" id="AWUE01016400">
    <property type="protein sequence ID" value="OMO92036.1"/>
    <property type="molecule type" value="Genomic_DNA"/>
</dbReference>
<dbReference type="PANTHER" id="PTHR31973:SF187">
    <property type="entry name" value="MUTATOR TRANSPOSASE MUDRA PROTEIN"/>
    <property type="match status" value="1"/>
</dbReference>
<reference evidence="4" key="1">
    <citation type="submission" date="2013-09" db="EMBL/GenBank/DDBJ databases">
        <title>Corchorus olitorius genome sequencing.</title>
        <authorList>
            <person name="Alam M."/>
            <person name="Haque M.S."/>
            <person name="Islam M.S."/>
            <person name="Emdad E.M."/>
            <person name="Islam M.M."/>
            <person name="Ahmed B."/>
            <person name="Halim A."/>
            <person name="Hossen Q.M.M."/>
            <person name="Hossain M.Z."/>
            <person name="Ahmed R."/>
            <person name="Khan M.M."/>
            <person name="Islam R."/>
            <person name="Rashid M.M."/>
            <person name="Khan S.A."/>
            <person name="Rahman M.S."/>
            <person name="Alam M."/>
            <person name="Yahiya A.S."/>
            <person name="Khan M.S."/>
            <person name="Azam M.S."/>
            <person name="Haque T."/>
            <person name="Lashkar M.Z.H."/>
            <person name="Akhand A.I."/>
            <person name="Morshed G."/>
            <person name="Roy S."/>
            <person name="Uddin K.S."/>
            <person name="Rabeya T."/>
            <person name="Hossain A.S."/>
            <person name="Chowdhury A."/>
            <person name="Snigdha A.R."/>
            <person name="Mortoza M.S."/>
            <person name="Matin S.A."/>
            <person name="Hoque S.M.E."/>
            <person name="Islam M.K."/>
            <person name="Roy D.K."/>
            <person name="Haider R."/>
            <person name="Moosa M.M."/>
            <person name="Elias S.M."/>
            <person name="Hasan A.M."/>
            <person name="Jahan S."/>
            <person name="Shafiuddin M."/>
            <person name="Mahmood N."/>
            <person name="Shommy N.S."/>
        </authorList>
    </citation>
    <scope>NUCLEOTIDE SEQUENCE [LARGE SCALE GENOMIC DNA]</scope>
    <source>
        <strain evidence="4">cv. O-4</strain>
    </source>
</reference>
<protein>
    <submittedName>
        <fullName evidence="3">Transposase, MuDR, plant</fullName>
    </submittedName>
</protein>
<evidence type="ECO:0000313" key="3">
    <source>
        <dbReference type="EMBL" id="OMO92036.1"/>
    </source>
</evidence>
<keyword evidence="4" id="KW-1185">Reference proteome</keyword>
<feature type="region of interest" description="Disordered" evidence="1">
    <location>
        <begin position="1"/>
        <end position="38"/>
    </location>
</feature>
<dbReference type="Proteomes" id="UP000187203">
    <property type="component" value="Unassembled WGS sequence"/>
</dbReference>
<evidence type="ECO:0000256" key="1">
    <source>
        <dbReference type="SAM" id="MobiDB-lite"/>
    </source>
</evidence>
<feature type="domain" description="Transposase MuDR plant" evidence="2">
    <location>
        <begin position="52"/>
        <end position="114"/>
    </location>
</feature>